<accession>A0A367CIT1</accession>
<keyword evidence="1" id="KW-0560">Oxidoreductase</keyword>
<dbReference type="Pfam" id="PF00248">
    <property type="entry name" value="Aldo_ket_red"/>
    <property type="match status" value="1"/>
</dbReference>
<reference evidence="3 4" key="1">
    <citation type="submission" date="2015-06" db="EMBL/GenBank/DDBJ databases">
        <title>The Genome Sequence of Enterococcus durans 4EA1.</title>
        <authorList>
            <consortium name="The Broad Institute Genomics Platform"/>
            <consortium name="The Broad Institute Genome Sequencing Center for Infectious Disease"/>
            <person name="Earl A.M."/>
            <person name="Van Tyne D."/>
            <person name="Lebreton F."/>
            <person name="Saavedra J.T."/>
            <person name="Gilmore M.S."/>
            <person name="Manson Mcguire A."/>
            <person name="Clock S."/>
            <person name="Crupain M."/>
            <person name="Rangan U."/>
            <person name="Young S."/>
            <person name="Abouelleil A."/>
            <person name="Cao P."/>
            <person name="Chapman S.B."/>
            <person name="Griggs A."/>
            <person name="Priest M."/>
            <person name="Shea T."/>
            <person name="Wortman J."/>
            <person name="Nusbaum C."/>
            <person name="Birren B."/>
        </authorList>
    </citation>
    <scope>NUCLEOTIDE SEQUENCE [LARGE SCALE GENOMIC DNA]</scope>
    <source>
        <strain evidence="3 4">4EA1</strain>
    </source>
</reference>
<evidence type="ECO:0000256" key="1">
    <source>
        <dbReference type="ARBA" id="ARBA00023002"/>
    </source>
</evidence>
<dbReference type="PROSITE" id="PS00062">
    <property type="entry name" value="ALDOKETO_REDUCTASE_2"/>
    <property type="match status" value="1"/>
</dbReference>
<proteinExistence type="predicted"/>
<dbReference type="FunFam" id="3.20.20.100:FF:000004">
    <property type="entry name" value="Oxidoreductase, aldo/keto reductase"/>
    <property type="match status" value="1"/>
</dbReference>
<dbReference type="PRINTS" id="PR00069">
    <property type="entry name" value="ALDKETRDTASE"/>
</dbReference>
<dbReference type="Proteomes" id="UP000252797">
    <property type="component" value="Unassembled WGS sequence"/>
</dbReference>
<dbReference type="InterPro" id="IPR020471">
    <property type="entry name" value="AKR"/>
</dbReference>
<evidence type="ECO:0000313" key="3">
    <source>
        <dbReference type="EMBL" id="RCA12272.1"/>
    </source>
</evidence>
<dbReference type="InterPro" id="IPR018170">
    <property type="entry name" value="Aldo/ket_reductase_CS"/>
</dbReference>
<dbReference type="AlphaFoldDB" id="A0A367CIT1"/>
<organism evidence="3 4">
    <name type="scientific">Enterococcus durans</name>
    <dbReference type="NCBI Taxonomy" id="53345"/>
    <lineage>
        <taxon>Bacteria</taxon>
        <taxon>Bacillati</taxon>
        <taxon>Bacillota</taxon>
        <taxon>Bacilli</taxon>
        <taxon>Lactobacillales</taxon>
        <taxon>Enterococcaceae</taxon>
        <taxon>Enterococcus</taxon>
    </lineage>
</organism>
<sequence length="316" mass="35751">MAEIRIGHSQVYAEQLGLGANAVGGHNLFTGLEDETGKQVVRTALNNGINLIDTAFAYGNGRSEELIGEVLREEEYDRSRIVIATKAAHVPHKKGVFDNSPEFLTQSVEDALRRLQTDYIDIFYIHFPDDHTPKNEAIAALHQLKEAGKIRAIGVSNFSLEQLKEANLDGYVDVVEDKFSLIYREAEKELFPYLKENDISFVPYFPLASGLLTGKYHLNSPQEFGAHDPRKNRPDFQGERFEKIIQAVDQLHPLAEKYQATIAQLVLAWYMKNPRISVVIPGAKRPEQVADNARALDLHLSNEDYQTIDQLFQQFK</sequence>
<dbReference type="GO" id="GO:0016491">
    <property type="term" value="F:oxidoreductase activity"/>
    <property type="evidence" value="ECO:0007669"/>
    <property type="project" value="UniProtKB-KW"/>
</dbReference>
<dbReference type="Gene3D" id="3.20.20.100">
    <property type="entry name" value="NADP-dependent oxidoreductase domain"/>
    <property type="match status" value="1"/>
</dbReference>
<dbReference type="STRING" id="53345.LIU_03675"/>
<dbReference type="InterPro" id="IPR023210">
    <property type="entry name" value="NADP_OxRdtase_dom"/>
</dbReference>
<dbReference type="EMBL" id="LEPB01000001">
    <property type="protein sequence ID" value="RCA12272.1"/>
    <property type="molecule type" value="Genomic_DNA"/>
</dbReference>
<dbReference type="InterPro" id="IPR050523">
    <property type="entry name" value="AKR_Detox_Biosynth"/>
</dbReference>
<feature type="domain" description="NADP-dependent oxidoreductase" evidence="2">
    <location>
        <begin position="16"/>
        <end position="311"/>
    </location>
</feature>
<dbReference type="SUPFAM" id="SSF51430">
    <property type="entry name" value="NAD(P)-linked oxidoreductase"/>
    <property type="match status" value="1"/>
</dbReference>
<dbReference type="RefSeq" id="WP_113845255.1">
    <property type="nucleotide sequence ID" value="NZ_LEPB01000001.1"/>
</dbReference>
<dbReference type="PANTHER" id="PTHR43364:SF4">
    <property type="entry name" value="NAD(P)-LINKED OXIDOREDUCTASE SUPERFAMILY PROTEIN"/>
    <property type="match status" value="1"/>
</dbReference>
<comment type="caution">
    <text evidence="3">The sequence shown here is derived from an EMBL/GenBank/DDBJ whole genome shotgun (WGS) entry which is preliminary data.</text>
</comment>
<dbReference type="InterPro" id="IPR036812">
    <property type="entry name" value="NAD(P)_OxRdtase_dom_sf"/>
</dbReference>
<dbReference type="GO" id="GO:0005829">
    <property type="term" value="C:cytosol"/>
    <property type="evidence" value="ECO:0007669"/>
    <property type="project" value="TreeGrafter"/>
</dbReference>
<protein>
    <submittedName>
        <fullName evidence="3">Oxidoreductase, aldo/keto reductase</fullName>
    </submittedName>
</protein>
<evidence type="ECO:0000259" key="2">
    <source>
        <dbReference type="Pfam" id="PF00248"/>
    </source>
</evidence>
<name>A0A367CIT1_9ENTE</name>
<evidence type="ECO:0000313" key="4">
    <source>
        <dbReference type="Proteomes" id="UP000252797"/>
    </source>
</evidence>
<gene>
    <name evidence="3" type="ORF">EA71_00479</name>
</gene>
<dbReference type="PANTHER" id="PTHR43364">
    <property type="entry name" value="NADH-SPECIFIC METHYLGLYOXAL REDUCTASE-RELATED"/>
    <property type="match status" value="1"/>
</dbReference>